<dbReference type="InterPro" id="IPR036380">
    <property type="entry name" value="Isochorismatase-like_sf"/>
</dbReference>
<dbReference type="Pfam" id="PF00857">
    <property type="entry name" value="Isochorismatase"/>
    <property type="match status" value="1"/>
</dbReference>
<dbReference type="RefSeq" id="WP_132087787.1">
    <property type="nucleotide sequence ID" value="NZ_JANKAQ010000002.1"/>
</dbReference>
<organism evidence="4 5">
    <name type="scientific">Frisingicoccus caecimuris</name>
    <dbReference type="NCBI Taxonomy" id="1796636"/>
    <lineage>
        <taxon>Bacteria</taxon>
        <taxon>Bacillati</taxon>
        <taxon>Bacillota</taxon>
        <taxon>Clostridia</taxon>
        <taxon>Lachnospirales</taxon>
        <taxon>Lachnospiraceae</taxon>
        <taxon>Frisingicoccus</taxon>
    </lineage>
</organism>
<evidence type="ECO:0000313" key="5">
    <source>
        <dbReference type="Proteomes" id="UP000295711"/>
    </source>
</evidence>
<gene>
    <name evidence="4" type="ORF">EV212_101299</name>
</gene>
<dbReference type="SUPFAM" id="SSF52499">
    <property type="entry name" value="Isochorismatase-like hydrolases"/>
    <property type="match status" value="1"/>
</dbReference>
<dbReference type="GO" id="GO:0016787">
    <property type="term" value="F:hydrolase activity"/>
    <property type="evidence" value="ECO:0007669"/>
    <property type="project" value="UniProtKB-KW"/>
</dbReference>
<protein>
    <submittedName>
        <fullName evidence="4">Nicotinamidase-related amidase</fullName>
    </submittedName>
</protein>
<feature type="domain" description="Isochorismatase-like" evidence="3">
    <location>
        <begin position="11"/>
        <end position="205"/>
    </location>
</feature>
<dbReference type="EMBL" id="SLXA01000001">
    <property type="protein sequence ID" value="TCO86509.1"/>
    <property type="molecule type" value="Genomic_DNA"/>
</dbReference>
<name>A0A4R2LDH2_9FIRM</name>
<dbReference type="AlphaFoldDB" id="A0A4R2LDH2"/>
<dbReference type="Gene3D" id="3.40.50.850">
    <property type="entry name" value="Isochorismatase-like"/>
    <property type="match status" value="1"/>
</dbReference>
<evidence type="ECO:0000256" key="1">
    <source>
        <dbReference type="ARBA" id="ARBA00006336"/>
    </source>
</evidence>
<evidence type="ECO:0000313" key="4">
    <source>
        <dbReference type="EMBL" id="TCO86509.1"/>
    </source>
</evidence>
<dbReference type="InterPro" id="IPR000868">
    <property type="entry name" value="Isochorismatase-like_dom"/>
</dbReference>
<comment type="caution">
    <text evidence="4">The sequence shown here is derived from an EMBL/GenBank/DDBJ whole genome shotgun (WGS) entry which is preliminary data.</text>
</comment>
<dbReference type="PANTHER" id="PTHR43540">
    <property type="entry name" value="PEROXYUREIDOACRYLATE/UREIDOACRYLATE AMIDOHYDROLASE-RELATED"/>
    <property type="match status" value="1"/>
</dbReference>
<keyword evidence="5" id="KW-1185">Reference proteome</keyword>
<reference evidence="4 5" key="1">
    <citation type="submission" date="2019-03" db="EMBL/GenBank/DDBJ databases">
        <title>Genomic Encyclopedia of Type Strains, Phase IV (KMG-IV): sequencing the most valuable type-strain genomes for metagenomic binning, comparative biology and taxonomic classification.</title>
        <authorList>
            <person name="Goeker M."/>
        </authorList>
    </citation>
    <scope>NUCLEOTIDE SEQUENCE [LARGE SCALE GENOMIC DNA]</scope>
    <source>
        <strain evidence="4 5">DSM 28559</strain>
    </source>
</reference>
<comment type="similarity">
    <text evidence="1">Belongs to the isochorismatase family.</text>
</comment>
<evidence type="ECO:0000259" key="3">
    <source>
        <dbReference type="Pfam" id="PF00857"/>
    </source>
</evidence>
<keyword evidence="2" id="KW-0378">Hydrolase</keyword>
<dbReference type="Proteomes" id="UP000295711">
    <property type="component" value="Unassembled WGS sequence"/>
</dbReference>
<dbReference type="InterPro" id="IPR050272">
    <property type="entry name" value="Isochorismatase-like_hydrls"/>
</dbReference>
<sequence length="210" mass="23977">MDLLVPDYAHSALIIIDYQNDCILPGAPFEIAGSYDVLPKLQELVRHVRESSMPVIHVVRAYLPDGSNVDLCRRSMVQNGAVLFRPYSEGIDFPEELKPEDKVELDWNRLINGEFQQIGSNDWVMYKSRWGAFYRTGLEAFLREKKVNTLIFSGCNFPNCPRTSIYEASERDFRIVLAADAMSGLYKRGIQELENIGVTVTKTEDICNYI</sequence>
<dbReference type="CDD" id="cd00431">
    <property type="entry name" value="cysteine_hydrolases"/>
    <property type="match status" value="1"/>
</dbReference>
<dbReference type="OrthoDB" id="257098at2"/>
<proteinExistence type="inferred from homology"/>
<accession>A0A4R2LDH2</accession>
<evidence type="ECO:0000256" key="2">
    <source>
        <dbReference type="ARBA" id="ARBA00022801"/>
    </source>
</evidence>